<comment type="cofactor">
    <cofactor evidence="1">
        <name>Mg(2+)</name>
        <dbReference type="ChEBI" id="CHEBI:18420"/>
    </cofactor>
</comment>
<evidence type="ECO:0000256" key="2">
    <source>
        <dbReference type="ARBA" id="ARBA00005476"/>
    </source>
</evidence>
<dbReference type="EMBL" id="OVEO01000013">
    <property type="protein sequence ID" value="SPR00030.1"/>
    <property type="molecule type" value="Genomic_DNA"/>
</dbReference>
<dbReference type="OMA" id="XIKHESS"/>
<dbReference type="SMART" id="SM00775">
    <property type="entry name" value="LNS2"/>
    <property type="match status" value="1"/>
</dbReference>
<evidence type="ECO:0000256" key="5">
    <source>
        <dbReference type="SAM" id="MobiDB-lite"/>
    </source>
</evidence>
<dbReference type="InterPro" id="IPR036412">
    <property type="entry name" value="HAD-like_sf"/>
</dbReference>
<dbReference type="Proteomes" id="UP000290189">
    <property type="component" value="Unassembled WGS sequence"/>
</dbReference>
<comment type="similarity">
    <text evidence="2">Belongs to the lipin family.</text>
</comment>
<keyword evidence="4" id="KW-0378">Hydrolase</keyword>
<dbReference type="Pfam" id="PF08235">
    <property type="entry name" value="LNS2"/>
    <property type="match status" value="1"/>
</dbReference>
<feature type="region of interest" description="Disordered" evidence="5">
    <location>
        <begin position="1058"/>
        <end position="1077"/>
    </location>
</feature>
<keyword evidence="8" id="KW-0496">Mitochondrion</keyword>
<dbReference type="PANTHER" id="PTHR12181:SF12">
    <property type="entry name" value="PHOSPHATIDATE PHOSPHATASE"/>
    <property type="match status" value="1"/>
</dbReference>
<dbReference type="PANTHER" id="PTHR12181">
    <property type="entry name" value="LIPIN"/>
    <property type="match status" value="1"/>
</dbReference>
<proteinExistence type="inferred from homology"/>
<dbReference type="InterPro" id="IPR031315">
    <property type="entry name" value="LNS2/PITP"/>
</dbReference>
<dbReference type="Pfam" id="PF16876">
    <property type="entry name" value="Lipin_mid"/>
    <property type="match status" value="1"/>
</dbReference>
<evidence type="ECO:0000313" key="7">
    <source>
        <dbReference type="EMBL" id="CEO95770.1"/>
    </source>
</evidence>
<evidence type="ECO:0000313" key="9">
    <source>
        <dbReference type="Proteomes" id="UP000039324"/>
    </source>
</evidence>
<keyword evidence="9" id="KW-1185">Reference proteome</keyword>
<dbReference type="AlphaFoldDB" id="A0A0G4IL00"/>
<dbReference type="STRING" id="37360.A0A0G4IL00"/>
<evidence type="ECO:0000259" key="6">
    <source>
        <dbReference type="SMART" id="SM00775"/>
    </source>
</evidence>
<dbReference type="EMBL" id="CDSF01000035">
    <property type="protein sequence ID" value="CEO95770.1"/>
    <property type="molecule type" value="Genomic_DNA"/>
</dbReference>
<feature type="region of interest" description="Disordered" evidence="5">
    <location>
        <begin position="790"/>
        <end position="811"/>
    </location>
</feature>
<dbReference type="InterPro" id="IPR026058">
    <property type="entry name" value="LIPIN"/>
</dbReference>
<evidence type="ECO:0000256" key="3">
    <source>
        <dbReference type="ARBA" id="ARBA00012638"/>
    </source>
</evidence>
<gene>
    <name evidence="7" type="ORF">PBRA_004483</name>
    <name evidence="8" type="ORF">PLBR_LOCUS7245</name>
</gene>
<dbReference type="InterPro" id="IPR031703">
    <property type="entry name" value="Lipin_mid"/>
</dbReference>
<reference evidence="7 9" key="1">
    <citation type="submission" date="2015-02" db="EMBL/GenBank/DDBJ databases">
        <authorList>
            <person name="Chooi Y.-H."/>
        </authorList>
    </citation>
    <scope>NUCLEOTIDE SEQUENCE [LARGE SCALE GENOMIC DNA]</scope>
    <source>
        <strain evidence="7">E3</strain>
    </source>
</reference>
<organism evidence="7 9">
    <name type="scientific">Plasmodiophora brassicae</name>
    <name type="common">Clubroot disease agent</name>
    <dbReference type="NCBI Taxonomy" id="37360"/>
    <lineage>
        <taxon>Eukaryota</taxon>
        <taxon>Sar</taxon>
        <taxon>Rhizaria</taxon>
        <taxon>Endomyxa</taxon>
        <taxon>Phytomyxea</taxon>
        <taxon>Plasmodiophorida</taxon>
        <taxon>Plasmodiophoridae</taxon>
        <taxon>Plasmodiophora</taxon>
    </lineage>
</organism>
<evidence type="ECO:0000313" key="10">
    <source>
        <dbReference type="Proteomes" id="UP000290189"/>
    </source>
</evidence>
<sequence length="1098" mass="119784">MTSLLKGFVGTLSEALDFNQATLSGCIDIVVVEHDDGTRHSTPFHVRFGKLQLLRSREKVVTIMVNGEKAPFSMKLGRAGEAFFVEEVGDESIDDEWATSPIHSPYNSPSLSPSRFRTLPHENAFRQAVVDCLNDLIDSVEDHFKDVEVDANVDTFFNVTERALAMDRIDALAASDEAIIDDSDESIDQEITMSSIEEPPPLTISESAIPTAAPHSANGERVWTWWSWRWGSLPVRRISQVQDFGDDMIVAEVPRGFGSGNHEDGTQKPSLTRSLSWVSSFFGLFRRIEAASLPKHDPDLVDVRVFVTANGHLRLKIDLHPESTEVDPSTNIYQGQFPPPASLEHVKPGSTDSAASFELSLCGHLFEKDAQLSATVFQDHLVTFERLCADPSVVYDPNLVVRYNDILYPGPVALPLIMSLLAFGKPLDSGSLERLGLSMAARAVLKPEPEQKQQDQPPQPPQAQQSRPSFLYRWFGGSSTSSATAAAAIPTPAPAPPLVATVEPSATSAIPVLIPESGLLSPPESLDEETSPMYRKTLRPTSDMLCSLDLNPGANVISFSVVSSLQGIQIVEAYIYLWKESDRIVVSDVDGTITRSDLLGNIMPLMGKDWSQYGVTSLFSNIAGNGYHLLYLTSRAIGQANVTRAYLHSVRQGAISLPQGPVIMSPDSLISSFKREVIYRRPQEFKIPALRDIAHLFPKGTCPFVAGFGNRDTDIESYTAVGVPPAMIFIIDPKGAIHRCNSIHRTSYVLLNEQVEHMFPPITTCKHRVHPSFSHFQFWRDPIRRLEETNGPGSSVTVEISNSEEDDESSMSTVVSISESDRLKSQLHAARVRMPFWFSAERARAIPVCVQVSTPKERSTTMGACEWIAVVLAVLVYGTSAAVNDTDATPVPSAAPLPVGTVLVYHQGRKSGTWTVPPWGANPFKQLTTEILWTACAFNGIAFFDTSKKYRLNLVQSVVVTLQTDEPVTLGLRIHNAGVPRDVFTTDFDLPGSSTVMVTVPVAGFANSTTLFDQIIFAEVVGKSCQTPDAVHILDVRIAGDPAFSTDYVRSINGAIIPPTPAPGPGSNPGGSPAKSDASRTAISWAVTAVLVVIPFLM</sequence>
<geneLocation type="mitochondrion" evidence="8"/>
<dbReference type="Proteomes" id="UP000039324">
    <property type="component" value="Unassembled WGS sequence"/>
</dbReference>
<dbReference type="OrthoDB" id="4567at2759"/>
<protein>
    <recommendedName>
        <fullName evidence="3">phosphatidate phosphatase</fullName>
        <ecNumber evidence="3">3.1.3.4</ecNumber>
    </recommendedName>
</protein>
<accession>A0A0G4IL00</accession>
<dbReference type="InterPro" id="IPR007651">
    <property type="entry name" value="Lipin_N"/>
</dbReference>
<evidence type="ECO:0000256" key="4">
    <source>
        <dbReference type="ARBA" id="ARBA00022801"/>
    </source>
</evidence>
<dbReference type="GO" id="GO:0008195">
    <property type="term" value="F:phosphatidate phosphatase activity"/>
    <property type="evidence" value="ECO:0007669"/>
    <property type="project" value="UniProtKB-EC"/>
</dbReference>
<dbReference type="Pfam" id="PF04571">
    <property type="entry name" value="Lipin_N"/>
    <property type="match status" value="1"/>
</dbReference>
<evidence type="ECO:0000313" key="8">
    <source>
        <dbReference type="EMBL" id="SPR00030.1"/>
    </source>
</evidence>
<dbReference type="InterPro" id="IPR013209">
    <property type="entry name" value="LNS2"/>
</dbReference>
<dbReference type="SUPFAM" id="SSF56784">
    <property type="entry name" value="HAD-like"/>
    <property type="match status" value="1"/>
</dbReference>
<dbReference type="EC" id="3.1.3.4" evidence="3"/>
<reference evidence="8 10" key="2">
    <citation type="submission" date="2018-03" db="EMBL/GenBank/DDBJ databases">
        <authorList>
            <person name="Fogelqvist J."/>
        </authorList>
    </citation>
    <scope>NUCLEOTIDE SEQUENCE [LARGE SCALE GENOMIC DNA]</scope>
</reference>
<evidence type="ECO:0000256" key="1">
    <source>
        <dbReference type="ARBA" id="ARBA00001946"/>
    </source>
</evidence>
<feature type="region of interest" description="Disordered" evidence="5">
    <location>
        <begin position="447"/>
        <end position="466"/>
    </location>
</feature>
<feature type="domain" description="LNS2/PITP" evidence="6">
    <location>
        <begin position="584"/>
        <end position="740"/>
    </location>
</feature>
<name>A0A0G4IL00_PLABS</name>